<dbReference type="AlphaFoldDB" id="A0A7J4KV24"/>
<dbReference type="GO" id="GO:0034475">
    <property type="term" value="P:U4 snRNA 3'-end processing"/>
    <property type="evidence" value="ECO:0007669"/>
    <property type="project" value="TreeGrafter"/>
</dbReference>
<dbReference type="EMBL" id="DUFW01000082">
    <property type="protein sequence ID" value="HIH21904.1"/>
    <property type="molecule type" value="Genomic_DNA"/>
</dbReference>
<accession>A0A7J4KV24</accession>
<name>A0A7J4KV24_9ARCH</name>
<dbReference type="PANTHER" id="PTHR21321">
    <property type="entry name" value="PNAS-3 RELATED"/>
    <property type="match status" value="1"/>
</dbReference>
<dbReference type="InterPro" id="IPR036612">
    <property type="entry name" value="KH_dom_type_1_sf"/>
</dbReference>
<dbReference type="Gene3D" id="2.40.50.140">
    <property type="entry name" value="Nucleic acid-binding proteins"/>
    <property type="match status" value="1"/>
</dbReference>
<dbReference type="Gene3D" id="3.30.1370.10">
    <property type="entry name" value="K Homology domain, type 1"/>
    <property type="match status" value="1"/>
</dbReference>
<dbReference type="GO" id="GO:0000467">
    <property type="term" value="P:exonucleolytic trimming to generate mature 3'-end of 5.8S rRNA from tricistronic rRNA transcript (SSU-rRNA, 5.8S rRNA, LSU-rRNA)"/>
    <property type="evidence" value="ECO:0007669"/>
    <property type="project" value="TreeGrafter"/>
</dbReference>
<reference evidence="7" key="2">
    <citation type="submission" date="2021-03" db="EMBL/GenBank/DDBJ databases">
        <authorList>
            <person name="Jaffe A."/>
        </authorList>
    </citation>
    <scope>NUCLEOTIDE SEQUENCE</scope>
    <source>
        <strain evidence="7">RIFCSPLOWO2_01_FULL_43_13</strain>
    </source>
</reference>
<dbReference type="Pfam" id="PF15985">
    <property type="entry name" value="KH_6"/>
    <property type="match status" value="1"/>
</dbReference>
<dbReference type="Pfam" id="PF22625">
    <property type="entry name" value="ECR1_N_2"/>
    <property type="match status" value="1"/>
</dbReference>
<dbReference type="PANTHER" id="PTHR21321:SF4">
    <property type="entry name" value="EXOSOME COMPLEX COMPONENT RRP4"/>
    <property type="match status" value="1"/>
</dbReference>
<dbReference type="InterPro" id="IPR012340">
    <property type="entry name" value="NA-bd_OB-fold"/>
</dbReference>
<evidence type="ECO:0000259" key="3">
    <source>
        <dbReference type="Pfam" id="PF15985"/>
    </source>
</evidence>
<reference evidence="6" key="1">
    <citation type="journal article" date="2020" name="bioRxiv">
        <title>A rank-normalized archaeal taxonomy based on genome phylogeny resolves widespread incomplete and uneven classifications.</title>
        <authorList>
            <person name="Rinke C."/>
            <person name="Chuvochina M."/>
            <person name="Mussig A.J."/>
            <person name="Chaumeil P.-A."/>
            <person name="Waite D.W."/>
            <person name="Whitman W.B."/>
            <person name="Parks D.H."/>
            <person name="Hugenholtz P."/>
        </authorList>
    </citation>
    <scope>NUCLEOTIDE SEQUENCE</scope>
    <source>
        <strain evidence="6">UBA10036</strain>
        <strain evidence="5">UBA10191</strain>
    </source>
</reference>
<dbReference type="InterPro" id="IPR026699">
    <property type="entry name" value="Exosome_RNA_bind1/RRP40/RRP4"/>
</dbReference>
<gene>
    <name evidence="5" type="ORF">HA222_04580</name>
    <name evidence="6" type="ORF">HA227_04830</name>
    <name evidence="7" type="ORF">J4478_02430</name>
</gene>
<feature type="domain" description="Exosome RNA binding protein RRP4 N-terminal" evidence="4">
    <location>
        <begin position="3"/>
        <end position="50"/>
    </location>
</feature>
<keyword evidence="2" id="KW-0694">RNA-binding</keyword>
<reference evidence="7" key="3">
    <citation type="submission" date="2021-05" db="EMBL/GenBank/DDBJ databases">
        <title>Protein family content uncovers lineage relationships and bacterial pathway maintenance mechanisms in DPANN archaea.</title>
        <authorList>
            <person name="Castelle C.J."/>
            <person name="Meheust R."/>
            <person name="Jaffe A.L."/>
            <person name="Seitz K."/>
            <person name="Gong X."/>
            <person name="Baker B.J."/>
            <person name="Banfield J.F."/>
        </authorList>
    </citation>
    <scope>NUCLEOTIDE SEQUENCE</scope>
    <source>
        <strain evidence="7">RIFCSPLOWO2_01_FULL_43_13</strain>
    </source>
</reference>
<dbReference type="EMBL" id="JAGVWB010000017">
    <property type="protein sequence ID" value="MBS3058236.1"/>
    <property type="molecule type" value="Genomic_DNA"/>
</dbReference>
<evidence type="ECO:0008006" key="9">
    <source>
        <dbReference type="Google" id="ProtNLM"/>
    </source>
</evidence>
<dbReference type="InterPro" id="IPR054371">
    <property type="entry name" value="RRP4_N"/>
</dbReference>
<sequence>MKKIVVPGELLTAERKRPGEHVFMQNGKLYSDVIGILDDKPGDVSVIALEGRYVPRMDDVIVGVVGSEKATGFMVDLNSFTQSFVSKKDIREQLKPGYIISARVLDVNELKEAELGQIRVFYGGEIISISPVKVPRVIGKNASMLDVLKRGTNSTILVGRNGWIWAKGGNVQLLIKLVEKIEREAHLENLTVKVQDFVANANKSVKPQAFAENPALEERKAVEKLDKELKGMVLNNESDSNGS</sequence>
<dbReference type="Proteomes" id="UP000590964">
    <property type="component" value="Unassembled WGS sequence"/>
</dbReference>
<evidence type="ECO:0000313" key="8">
    <source>
        <dbReference type="Proteomes" id="UP000527315"/>
    </source>
</evidence>
<dbReference type="Gene3D" id="2.40.50.100">
    <property type="match status" value="1"/>
</dbReference>
<feature type="domain" description="K Homology" evidence="3">
    <location>
        <begin position="126"/>
        <end position="172"/>
    </location>
</feature>
<dbReference type="GO" id="GO:0003723">
    <property type="term" value="F:RNA binding"/>
    <property type="evidence" value="ECO:0007669"/>
    <property type="project" value="UniProtKB-KW"/>
</dbReference>
<dbReference type="GO" id="GO:0071051">
    <property type="term" value="P:poly(A)-dependent snoRNA 3'-end processing"/>
    <property type="evidence" value="ECO:0007669"/>
    <property type="project" value="TreeGrafter"/>
</dbReference>
<dbReference type="EMBL" id="DUFJ01000107">
    <property type="protein sequence ID" value="HIH33544.1"/>
    <property type="molecule type" value="Genomic_DNA"/>
</dbReference>
<comment type="caution">
    <text evidence="6">The sequence shown here is derived from an EMBL/GenBank/DDBJ whole genome shotgun (WGS) entry which is preliminary data.</text>
</comment>
<evidence type="ECO:0000313" key="5">
    <source>
        <dbReference type="EMBL" id="HIH21904.1"/>
    </source>
</evidence>
<dbReference type="SUPFAM" id="SSF50249">
    <property type="entry name" value="Nucleic acid-binding proteins"/>
    <property type="match status" value="1"/>
</dbReference>
<dbReference type="InterPro" id="IPR004088">
    <property type="entry name" value="KH_dom_type_1"/>
</dbReference>
<dbReference type="GO" id="GO:0071034">
    <property type="term" value="P:CUT catabolic process"/>
    <property type="evidence" value="ECO:0007669"/>
    <property type="project" value="TreeGrafter"/>
</dbReference>
<dbReference type="Proteomes" id="UP000680185">
    <property type="component" value="Unassembled WGS sequence"/>
</dbReference>
<dbReference type="GO" id="GO:0000178">
    <property type="term" value="C:exosome (RNase complex)"/>
    <property type="evidence" value="ECO:0007669"/>
    <property type="project" value="UniProtKB-KW"/>
</dbReference>
<evidence type="ECO:0000256" key="2">
    <source>
        <dbReference type="ARBA" id="ARBA00022884"/>
    </source>
</evidence>
<dbReference type="Proteomes" id="UP000527315">
    <property type="component" value="Unassembled WGS sequence"/>
</dbReference>
<evidence type="ECO:0000259" key="4">
    <source>
        <dbReference type="Pfam" id="PF22625"/>
    </source>
</evidence>
<protein>
    <recommendedName>
        <fullName evidence="9">RNA-binding protein</fullName>
    </recommendedName>
</protein>
<evidence type="ECO:0000313" key="7">
    <source>
        <dbReference type="EMBL" id="MBS3058236.1"/>
    </source>
</evidence>
<proteinExistence type="predicted"/>
<dbReference type="CDD" id="cd22524">
    <property type="entry name" value="KH-I_Rrp4_prokar"/>
    <property type="match status" value="1"/>
</dbReference>
<keyword evidence="1" id="KW-0271">Exosome</keyword>
<evidence type="ECO:0000256" key="1">
    <source>
        <dbReference type="ARBA" id="ARBA00022835"/>
    </source>
</evidence>
<dbReference type="SUPFAM" id="SSF110324">
    <property type="entry name" value="Ribosomal L27 protein-like"/>
    <property type="match status" value="1"/>
</dbReference>
<dbReference type="SUPFAM" id="SSF54791">
    <property type="entry name" value="Eukaryotic type KH-domain (KH-domain type I)"/>
    <property type="match status" value="1"/>
</dbReference>
<organism evidence="6 8">
    <name type="scientific">Candidatus Iainarchaeum sp</name>
    <dbReference type="NCBI Taxonomy" id="3101447"/>
    <lineage>
        <taxon>Archaea</taxon>
        <taxon>Candidatus Iainarchaeota</taxon>
        <taxon>Candidatus Iainarchaeia</taxon>
        <taxon>Candidatus Iainarchaeales</taxon>
        <taxon>Candidatus Iainarchaeaceae</taxon>
        <taxon>Candidatus Iainarchaeum</taxon>
    </lineage>
</organism>
<evidence type="ECO:0000313" key="6">
    <source>
        <dbReference type="EMBL" id="HIH33544.1"/>
    </source>
</evidence>